<dbReference type="OrthoDB" id="116546at2759"/>
<reference evidence="1" key="1">
    <citation type="submission" date="2021-02" db="EMBL/GenBank/DDBJ databases">
        <authorList>
            <person name="Palmer J.M."/>
        </authorList>
    </citation>
    <scope>NUCLEOTIDE SEQUENCE</scope>
    <source>
        <strain evidence="1">SCRP734</strain>
    </source>
</reference>
<evidence type="ECO:0000313" key="1">
    <source>
        <dbReference type="EMBL" id="KAG7386726.1"/>
    </source>
</evidence>
<accession>A0A8T1W0I7</accession>
<sequence>MATCNVWDRSGVADPFWKRVSNRLLEQRQRSAKENARLQSLVREQTTTFKALQHSLEKTPALSVSALPSLAKGCIPRSRGESNGSSSIKGALPESISQLVNLVQHWSGHHDFATNGPSPSLDGTKKVNIEIETDNNDGLEMSLQVVENKLVPFSFEIIREKAWEILTGTSGHEDFELTIQNQGDDMFDWCKLDNATGPMQMLGNVAVLQYVEADKLTII</sequence>
<dbReference type="EMBL" id="JAGDFM010000094">
    <property type="protein sequence ID" value="KAG7386726.1"/>
    <property type="molecule type" value="Genomic_DNA"/>
</dbReference>
<proteinExistence type="predicted"/>
<protein>
    <submittedName>
        <fullName evidence="1">Uncharacterized protein</fullName>
    </submittedName>
</protein>
<dbReference type="Proteomes" id="UP000694044">
    <property type="component" value="Unassembled WGS sequence"/>
</dbReference>
<name>A0A8T1W0I7_9STRA</name>
<gene>
    <name evidence="1" type="ORF">PHYPSEUDO_015322</name>
</gene>
<dbReference type="AlphaFoldDB" id="A0A8T1W0I7"/>
<organism evidence="1 2">
    <name type="scientific">Phytophthora pseudosyringae</name>
    <dbReference type="NCBI Taxonomy" id="221518"/>
    <lineage>
        <taxon>Eukaryota</taxon>
        <taxon>Sar</taxon>
        <taxon>Stramenopiles</taxon>
        <taxon>Oomycota</taxon>
        <taxon>Peronosporomycetes</taxon>
        <taxon>Peronosporales</taxon>
        <taxon>Peronosporaceae</taxon>
        <taxon>Phytophthora</taxon>
    </lineage>
</organism>
<evidence type="ECO:0000313" key="2">
    <source>
        <dbReference type="Proteomes" id="UP000694044"/>
    </source>
</evidence>
<comment type="caution">
    <text evidence="1">The sequence shown here is derived from an EMBL/GenBank/DDBJ whole genome shotgun (WGS) entry which is preliminary data.</text>
</comment>
<keyword evidence="2" id="KW-1185">Reference proteome</keyword>